<gene>
    <name evidence="1" type="ORF">SAMN02745219_03095</name>
</gene>
<dbReference type="GO" id="GO:0030145">
    <property type="term" value="F:manganese ion binding"/>
    <property type="evidence" value="ECO:0007669"/>
    <property type="project" value="InterPro"/>
</dbReference>
<organism evidence="1 2">
    <name type="scientific">Desulfofundulus thermosubterraneus DSM 16057</name>
    <dbReference type="NCBI Taxonomy" id="1121432"/>
    <lineage>
        <taxon>Bacteria</taxon>
        <taxon>Bacillati</taxon>
        <taxon>Bacillota</taxon>
        <taxon>Clostridia</taxon>
        <taxon>Eubacteriales</taxon>
        <taxon>Peptococcaceae</taxon>
        <taxon>Desulfofundulus</taxon>
    </lineage>
</organism>
<dbReference type="EMBL" id="FQZM01000049">
    <property type="protein sequence ID" value="SHJ68250.1"/>
    <property type="molecule type" value="Genomic_DNA"/>
</dbReference>
<dbReference type="Gene3D" id="3.20.20.140">
    <property type="entry name" value="Metal-dependent hydrolases"/>
    <property type="match status" value="1"/>
</dbReference>
<sequence length="57" mass="6081">MIDLHAHILPGLDNGAPDLGEALSMAWLAVEDGIESLVATPNVIHREVSFTPTGKFL</sequence>
<evidence type="ECO:0000313" key="1">
    <source>
        <dbReference type="EMBL" id="SHJ68250.1"/>
    </source>
</evidence>
<name>A0A1M6LAL2_9FIRM</name>
<dbReference type="STRING" id="1121432.SAMN02745219_03095"/>
<evidence type="ECO:0000313" key="2">
    <source>
        <dbReference type="Proteomes" id="UP000184529"/>
    </source>
</evidence>
<accession>A0A1M6LAL2</accession>
<dbReference type="InterPro" id="IPR016667">
    <property type="entry name" value="Caps_polysacc_synth_CpsB/CapC"/>
</dbReference>
<dbReference type="AlphaFoldDB" id="A0A1M6LAL2"/>
<dbReference type="Pfam" id="PF19567">
    <property type="entry name" value="CpsB_CapC"/>
    <property type="match status" value="1"/>
</dbReference>
<dbReference type="GO" id="GO:0004725">
    <property type="term" value="F:protein tyrosine phosphatase activity"/>
    <property type="evidence" value="ECO:0007669"/>
    <property type="project" value="InterPro"/>
</dbReference>
<protein>
    <submittedName>
        <fullName evidence="1">Protein-tyrosine phosphatase</fullName>
    </submittedName>
</protein>
<dbReference type="Proteomes" id="UP000184529">
    <property type="component" value="Unassembled WGS sequence"/>
</dbReference>
<proteinExistence type="predicted"/>
<keyword evidence="2" id="KW-1185">Reference proteome</keyword>
<dbReference type="RefSeq" id="WP_165613276.1">
    <property type="nucleotide sequence ID" value="NZ_FQZM01000049.1"/>
</dbReference>
<reference evidence="2" key="1">
    <citation type="submission" date="2016-11" db="EMBL/GenBank/DDBJ databases">
        <authorList>
            <person name="Varghese N."/>
            <person name="Submissions S."/>
        </authorList>
    </citation>
    <scope>NUCLEOTIDE SEQUENCE [LARGE SCALE GENOMIC DNA]</scope>
    <source>
        <strain evidence="2">DSM 16057</strain>
    </source>
</reference>